<dbReference type="PANTHER" id="PTHR48109">
    <property type="entry name" value="DIHYDROOROTATE DEHYDROGENASE (QUINONE), MITOCHONDRIAL-RELATED"/>
    <property type="match status" value="1"/>
</dbReference>
<feature type="binding site" evidence="6">
    <location>
        <position position="88"/>
    </location>
    <ligand>
        <name>substrate</name>
    </ligand>
</feature>
<keyword evidence="3 6" id="KW-0288">FMN</keyword>
<comment type="catalytic activity">
    <reaction evidence="6">
        <text>(S)-dihydroorotate + A = orotate + AH2</text>
        <dbReference type="Rhea" id="RHEA:18073"/>
        <dbReference type="ChEBI" id="CHEBI:13193"/>
        <dbReference type="ChEBI" id="CHEBI:17499"/>
        <dbReference type="ChEBI" id="CHEBI:30839"/>
        <dbReference type="ChEBI" id="CHEBI:30864"/>
    </reaction>
</comment>
<dbReference type="InterPro" id="IPR049622">
    <property type="entry name" value="Dihydroorotate_DH_I"/>
</dbReference>
<dbReference type="UniPathway" id="UPA00070"/>
<keyword evidence="5 6" id="KW-0560">Oxidoreductase</keyword>
<feature type="compositionally biased region" description="Polar residues" evidence="7">
    <location>
        <begin position="7"/>
        <end position="19"/>
    </location>
</feature>
<comment type="caution">
    <text evidence="6">Lacks conserved residue(s) required for the propagation of feature annotation.</text>
</comment>
<dbReference type="Pfam" id="PF01180">
    <property type="entry name" value="DHO_dh"/>
    <property type="match status" value="1"/>
</dbReference>
<proteinExistence type="inferred from homology"/>
<dbReference type="NCBIfam" id="NF005574">
    <property type="entry name" value="PRK07259.1"/>
    <property type="match status" value="1"/>
</dbReference>
<reference evidence="10" key="1">
    <citation type="submission" date="2016-10" db="EMBL/GenBank/DDBJ databases">
        <authorList>
            <person name="Varghese N."/>
            <person name="Submissions S."/>
        </authorList>
    </citation>
    <scope>NUCLEOTIDE SEQUENCE [LARGE SCALE GENOMIC DNA]</scope>
    <source>
        <strain evidence="10">CGMCC 1.6963</strain>
    </source>
</reference>
<feature type="domain" description="Dihydroorotate dehydrogenase catalytic" evidence="8">
    <location>
        <begin position="48"/>
        <end position="340"/>
    </location>
</feature>
<evidence type="ECO:0000256" key="6">
    <source>
        <dbReference type="HAMAP-Rule" id="MF_00224"/>
    </source>
</evidence>
<dbReference type="InterPro" id="IPR001295">
    <property type="entry name" value="Dihydroorotate_DH_CS"/>
</dbReference>
<evidence type="ECO:0000313" key="9">
    <source>
        <dbReference type="EMBL" id="SES40488.1"/>
    </source>
</evidence>
<feature type="binding site" evidence="6">
    <location>
        <position position="173"/>
    </location>
    <ligand>
        <name>substrate</name>
    </ligand>
</feature>
<dbReference type="GO" id="GO:0004152">
    <property type="term" value="F:dihydroorotate dehydrogenase activity"/>
    <property type="evidence" value="ECO:0007669"/>
    <property type="project" value="UniProtKB-UniRule"/>
</dbReference>
<feature type="binding site" evidence="6">
    <location>
        <begin position="297"/>
        <end position="298"/>
    </location>
    <ligand>
        <name>FMN</name>
        <dbReference type="ChEBI" id="CHEBI:58210"/>
    </ligand>
</feature>
<organism evidence="9 10">
    <name type="scientific">Pedococcus cremeus</name>
    <dbReference type="NCBI Taxonomy" id="587636"/>
    <lineage>
        <taxon>Bacteria</taxon>
        <taxon>Bacillati</taxon>
        <taxon>Actinomycetota</taxon>
        <taxon>Actinomycetes</taxon>
        <taxon>Micrococcales</taxon>
        <taxon>Intrasporangiaceae</taxon>
        <taxon>Pedococcus</taxon>
    </lineage>
</organism>
<feature type="binding site" evidence="6">
    <location>
        <position position="265"/>
    </location>
    <ligand>
        <name>FMN</name>
        <dbReference type="ChEBI" id="CHEBI:58210"/>
    </ligand>
</feature>
<dbReference type="InterPro" id="IPR024920">
    <property type="entry name" value="Dihydroorotate_DH_1"/>
</dbReference>
<dbReference type="InterPro" id="IPR050074">
    <property type="entry name" value="DHO_dehydrogenase"/>
</dbReference>
<sequence>MGVFGSTRLTALGSRSQTETVRHGHSVADAADDAAVRGAEPAPAVDMSVDLAGAVLPSPMMTASGCAANGKELHRFFDVTELGAFVTKSVMAEPRSGRGTPRMAETPSGMLNSIGLQGPGIRAFVENDLPWLKQAGARAMVSIAGSTSGEFADVAAILRASEAFDAVVGVEVNISCPNVANRGLVFACDPHASAKVVALVREQLPRDIPIFAKLTPDVTDIVTIAQAAVKAGADGLTMINTLLGMVIDTDLLRPQLGGVTGGLSGPAVRPVAVRAIWQVRAAMLQGRLPFVPIVGVGGVRTGRDALELVAAGASAVQVGTATFNDPTAPVRVGRELRDLLQDKGFARFTDVVGIAHERVG</sequence>
<feature type="active site" description="Nucleophile" evidence="6">
    <location>
        <position position="176"/>
    </location>
</feature>
<dbReference type="HAMAP" id="MF_00224">
    <property type="entry name" value="DHO_dh_type1"/>
    <property type="match status" value="1"/>
</dbReference>
<dbReference type="STRING" id="587636.SAMN05216199_3390"/>
<feature type="binding site" evidence="6">
    <location>
        <position position="213"/>
    </location>
    <ligand>
        <name>FMN</name>
        <dbReference type="ChEBI" id="CHEBI:58210"/>
    </ligand>
</feature>
<feature type="binding site" evidence="6">
    <location>
        <begin position="240"/>
        <end position="241"/>
    </location>
    <ligand>
        <name>substrate</name>
    </ligand>
</feature>
<dbReference type="InterPro" id="IPR013785">
    <property type="entry name" value="Aldolase_TIM"/>
</dbReference>
<comment type="cofactor">
    <cofactor evidence="6">
        <name>FMN</name>
        <dbReference type="ChEBI" id="CHEBI:58210"/>
    </cofactor>
    <text evidence="6">Binds 1 FMN per subunit.</text>
</comment>
<dbReference type="SUPFAM" id="SSF51395">
    <property type="entry name" value="FMN-linked oxidoreductases"/>
    <property type="match status" value="1"/>
</dbReference>
<dbReference type="GO" id="GO:0006207">
    <property type="term" value="P:'de novo' pyrimidine nucleobase biosynthetic process"/>
    <property type="evidence" value="ECO:0007669"/>
    <property type="project" value="InterPro"/>
</dbReference>
<dbReference type="AlphaFoldDB" id="A0A1H9X2Q6"/>
<evidence type="ECO:0000256" key="3">
    <source>
        <dbReference type="ARBA" id="ARBA00022643"/>
    </source>
</evidence>
<feature type="binding site" evidence="6">
    <location>
        <position position="239"/>
    </location>
    <ligand>
        <name>FMN</name>
        <dbReference type="ChEBI" id="CHEBI:58210"/>
    </ligand>
</feature>
<feature type="binding site" evidence="6">
    <location>
        <begin position="112"/>
        <end position="116"/>
    </location>
    <ligand>
        <name>substrate</name>
    </ligand>
</feature>
<evidence type="ECO:0000256" key="5">
    <source>
        <dbReference type="ARBA" id="ARBA00023002"/>
    </source>
</evidence>
<evidence type="ECO:0000259" key="8">
    <source>
        <dbReference type="Pfam" id="PF01180"/>
    </source>
</evidence>
<dbReference type="GO" id="GO:0005737">
    <property type="term" value="C:cytoplasm"/>
    <property type="evidence" value="ECO:0007669"/>
    <property type="project" value="UniProtKB-SubCell"/>
</dbReference>
<evidence type="ECO:0000256" key="4">
    <source>
        <dbReference type="ARBA" id="ARBA00022975"/>
    </source>
</evidence>
<evidence type="ECO:0000313" key="10">
    <source>
        <dbReference type="Proteomes" id="UP000199019"/>
    </source>
</evidence>
<feature type="binding site" evidence="6">
    <location>
        <begin position="319"/>
        <end position="320"/>
    </location>
    <ligand>
        <name>FMN</name>
        <dbReference type="ChEBI" id="CHEBI:58210"/>
    </ligand>
</feature>
<keyword evidence="6" id="KW-0963">Cytoplasm</keyword>
<dbReference type="Proteomes" id="UP000199019">
    <property type="component" value="Unassembled WGS sequence"/>
</dbReference>
<feature type="binding site" evidence="6">
    <location>
        <begin position="88"/>
        <end position="89"/>
    </location>
    <ligand>
        <name>FMN</name>
        <dbReference type="ChEBI" id="CHEBI:58210"/>
    </ligand>
</feature>
<dbReference type="EMBL" id="FOHB01000006">
    <property type="protein sequence ID" value="SES40488.1"/>
    <property type="molecule type" value="Genomic_DNA"/>
</dbReference>
<evidence type="ECO:0000256" key="2">
    <source>
        <dbReference type="ARBA" id="ARBA00022630"/>
    </source>
</evidence>
<dbReference type="InterPro" id="IPR033888">
    <property type="entry name" value="DHOD_1B"/>
</dbReference>
<dbReference type="Gene3D" id="3.20.20.70">
    <property type="entry name" value="Aldolase class I"/>
    <property type="match status" value="1"/>
</dbReference>
<keyword evidence="2 6" id="KW-0285">Flavoprotein</keyword>
<dbReference type="PROSITE" id="PS00912">
    <property type="entry name" value="DHODEHASE_2"/>
    <property type="match status" value="1"/>
</dbReference>
<dbReference type="PANTHER" id="PTHR48109:SF1">
    <property type="entry name" value="DIHYDROOROTATE DEHYDROGENASE (FUMARATE)"/>
    <property type="match status" value="1"/>
</dbReference>
<comment type="pathway">
    <text evidence="1 6">Pyrimidine metabolism; UMP biosynthesis via de novo pathway.</text>
</comment>
<dbReference type="RefSeq" id="WP_425439057.1">
    <property type="nucleotide sequence ID" value="NZ_FOHB01000006.1"/>
</dbReference>
<comment type="similarity">
    <text evidence="6">Belongs to the dihydroorotate dehydrogenase family. Type 1 subfamily.</text>
</comment>
<comment type="function">
    <text evidence="6">Catalyzes the conversion of dihydroorotate to orotate.</text>
</comment>
<keyword evidence="4 6" id="KW-0665">Pyrimidine biosynthesis</keyword>
<feature type="region of interest" description="Disordered" evidence="7">
    <location>
        <begin position="1"/>
        <end position="29"/>
    </location>
</feature>
<gene>
    <name evidence="6" type="primary">pyrD</name>
    <name evidence="9" type="ORF">SAMN05216199_3390</name>
</gene>
<keyword evidence="10" id="KW-1185">Reference proteome</keyword>
<name>A0A1H9X2Q6_9MICO</name>
<dbReference type="EC" id="1.3.-.-" evidence="6"/>
<accession>A0A1H9X2Q6</accession>
<evidence type="ECO:0000256" key="1">
    <source>
        <dbReference type="ARBA" id="ARBA00004725"/>
    </source>
</evidence>
<evidence type="ECO:0000256" key="7">
    <source>
        <dbReference type="SAM" id="MobiDB-lite"/>
    </source>
</evidence>
<dbReference type="InterPro" id="IPR005720">
    <property type="entry name" value="Dihydroorotate_DH_cat"/>
</dbReference>
<protein>
    <recommendedName>
        <fullName evidence="6">Dihydroorotate dehydrogenase</fullName>
        <shortName evidence="6">DHOD</shortName>
        <shortName evidence="6">DHODase</shortName>
        <shortName evidence="6">DHOdehase</shortName>
        <ecNumber evidence="6">1.3.-.-</ecNumber>
    </recommendedName>
</protein>
<dbReference type="NCBIfam" id="TIGR01037">
    <property type="entry name" value="pyrD_sub1_fam"/>
    <property type="match status" value="1"/>
</dbReference>
<feature type="binding site" evidence="6">
    <location>
        <position position="173"/>
    </location>
    <ligand>
        <name>FMN</name>
        <dbReference type="ChEBI" id="CHEBI:58210"/>
    </ligand>
</feature>
<comment type="subcellular location">
    <subcellularLocation>
        <location evidence="6">Cytoplasm</location>
    </subcellularLocation>
</comment>
<dbReference type="GO" id="GO:0044205">
    <property type="term" value="P:'de novo' UMP biosynthetic process"/>
    <property type="evidence" value="ECO:0007669"/>
    <property type="project" value="UniProtKB-UniRule"/>
</dbReference>
<feature type="binding site" evidence="6">
    <location>
        <position position="64"/>
    </location>
    <ligand>
        <name>FMN</name>
        <dbReference type="ChEBI" id="CHEBI:58210"/>
    </ligand>
</feature>
<dbReference type="CDD" id="cd04740">
    <property type="entry name" value="DHOD_1B_like"/>
    <property type="match status" value="1"/>
</dbReference>